<evidence type="ECO:0000313" key="2">
    <source>
        <dbReference type="EMBL" id="TRM10344.1"/>
    </source>
</evidence>
<comment type="caution">
    <text evidence="2">The sequence shown here is derived from an EMBL/GenBank/DDBJ whole genome shotgun (WGS) entry which is preliminary data.</text>
</comment>
<protein>
    <submittedName>
        <fullName evidence="2">Uncharacterized protein</fullName>
    </submittedName>
</protein>
<dbReference type="EMBL" id="VJMZ01000001">
    <property type="protein sequence ID" value="TRM10344.1"/>
    <property type="molecule type" value="Genomic_DNA"/>
</dbReference>
<name>A0A549YEN6_9BACI</name>
<accession>A0A549YEN6</accession>
<keyword evidence="3" id="KW-1185">Reference proteome</keyword>
<dbReference type="Proteomes" id="UP000319280">
    <property type="component" value="Unassembled WGS sequence"/>
</dbReference>
<dbReference type="AlphaFoldDB" id="A0A549YEN6"/>
<sequence>MNVQIEIYGDNQILADMATALLIQNGYTKKAAIEVLKPYKSRIEGYGNTRFVDYDVIESVLNPQEEDGEESEEEERQEIDYREFLRRHRDLINKANRGDKKASRELKKLCHPDTTPYPEIGHLLQRVFQTLIEGEKHDRYASKHSDEIREGLRLHSEFKDETESEEIGVFESVNE</sequence>
<gene>
    <name evidence="2" type="ORF">FH966_00640</name>
</gene>
<feature type="compositionally biased region" description="Basic and acidic residues" evidence="1">
    <location>
        <begin position="139"/>
        <end position="161"/>
    </location>
</feature>
<feature type="compositionally biased region" description="Acidic residues" evidence="1">
    <location>
        <begin position="162"/>
        <end position="175"/>
    </location>
</feature>
<dbReference type="RefSeq" id="WP_142789769.1">
    <property type="nucleotide sequence ID" value="NZ_VJMZ01000001.1"/>
</dbReference>
<evidence type="ECO:0000256" key="1">
    <source>
        <dbReference type="SAM" id="MobiDB-lite"/>
    </source>
</evidence>
<feature type="region of interest" description="Disordered" evidence="1">
    <location>
        <begin position="139"/>
        <end position="175"/>
    </location>
</feature>
<organism evidence="2 3">
    <name type="scientific">Lentibacillus cibarius</name>
    <dbReference type="NCBI Taxonomy" id="2583219"/>
    <lineage>
        <taxon>Bacteria</taxon>
        <taxon>Bacillati</taxon>
        <taxon>Bacillota</taxon>
        <taxon>Bacilli</taxon>
        <taxon>Bacillales</taxon>
        <taxon>Bacillaceae</taxon>
        <taxon>Lentibacillus</taxon>
    </lineage>
</organism>
<reference evidence="2 3" key="1">
    <citation type="submission" date="2019-07" db="EMBL/GenBank/DDBJ databases">
        <title>Genomic analysis of Lentibacillus sp. NKC851-2.</title>
        <authorList>
            <person name="Oh Y.J."/>
        </authorList>
    </citation>
    <scope>NUCLEOTIDE SEQUENCE [LARGE SCALE GENOMIC DNA]</scope>
    <source>
        <strain evidence="2 3">NKC851-2</strain>
    </source>
</reference>
<proteinExistence type="predicted"/>
<evidence type="ECO:0000313" key="3">
    <source>
        <dbReference type="Proteomes" id="UP000319280"/>
    </source>
</evidence>